<dbReference type="Gene3D" id="1.10.720.30">
    <property type="entry name" value="SAP domain"/>
    <property type="match status" value="1"/>
</dbReference>
<keyword evidence="3" id="KW-1185">Reference proteome</keyword>
<dbReference type="CDD" id="cd12935">
    <property type="entry name" value="LEM_like"/>
    <property type="match status" value="1"/>
</dbReference>
<evidence type="ECO:0000313" key="3">
    <source>
        <dbReference type="Proteomes" id="UP000721236"/>
    </source>
</evidence>
<accession>A0ABM8WZW1</accession>
<dbReference type="Proteomes" id="UP000721236">
    <property type="component" value="Unassembled WGS sequence"/>
</dbReference>
<sequence length="90" mass="9614">MKVRNKEAFVVTIAGKIVIPPLAVREVPEKSKGVDVLIKRGVLEQVGDGEAAGDEPRTVAELKEALAAMGVEYPDDAKKPDLQALYDAGK</sequence>
<dbReference type="InterPro" id="IPR025856">
    <property type="entry name" value="HeH/LEM_domain"/>
</dbReference>
<dbReference type="RefSeq" id="WP_224041685.1">
    <property type="nucleotide sequence ID" value="NZ_CAJZAH010000002.1"/>
</dbReference>
<evidence type="ECO:0000313" key="2">
    <source>
        <dbReference type="EMBL" id="CAG9173102.1"/>
    </source>
</evidence>
<evidence type="ECO:0000259" key="1">
    <source>
        <dbReference type="Pfam" id="PF12949"/>
    </source>
</evidence>
<dbReference type="InterPro" id="IPR036361">
    <property type="entry name" value="SAP_dom_sf"/>
</dbReference>
<dbReference type="Pfam" id="PF12949">
    <property type="entry name" value="HeH"/>
    <property type="match status" value="1"/>
</dbReference>
<organism evidence="2 3">
    <name type="scientific">Cupriavidus respiraculi</name>
    <dbReference type="NCBI Taxonomy" id="195930"/>
    <lineage>
        <taxon>Bacteria</taxon>
        <taxon>Pseudomonadati</taxon>
        <taxon>Pseudomonadota</taxon>
        <taxon>Betaproteobacteria</taxon>
        <taxon>Burkholderiales</taxon>
        <taxon>Burkholderiaceae</taxon>
        <taxon>Cupriavidus</taxon>
    </lineage>
</organism>
<reference evidence="2 3" key="1">
    <citation type="submission" date="2021-08" db="EMBL/GenBank/DDBJ databases">
        <authorList>
            <person name="Peeters C."/>
        </authorList>
    </citation>
    <scope>NUCLEOTIDE SEQUENCE [LARGE SCALE GENOMIC DNA]</scope>
    <source>
        <strain evidence="2 3">LMG 21510</strain>
    </source>
</reference>
<proteinExistence type="predicted"/>
<protein>
    <recommendedName>
        <fullName evidence="1">HeH/LEM domain-containing protein</fullName>
    </recommendedName>
</protein>
<name>A0ABM8WZW1_9BURK</name>
<dbReference type="EMBL" id="CAJZAH010000002">
    <property type="protein sequence ID" value="CAG9173102.1"/>
    <property type="molecule type" value="Genomic_DNA"/>
</dbReference>
<comment type="caution">
    <text evidence="2">The sequence shown here is derived from an EMBL/GenBank/DDBJ whole genome shotgun (WGS) entry which is preliminary data.</text>
</comment>
<gene>
    <name evidence="2" type="ORF">LMG21510_02156</name>
</gene>
<feature type="domain" description="HeH/LEM" evidence="1">
    <location>
        <begin position="58"/>
        <end position="85"/>
    </location>
</feature>